<name>A0A330L6P4_9BACT</name>
<organism evidence="1 2">
    <name type="scientific">Nitrospira lenta</name>
    <dbReference type="NCBI Taxonomy" id="1436998"/>
    <lineage>
        <taxon>Bacteria</taxon>
        <taxon>Pseudomonadati</taxon>
        <taxon>Nitrospirota</taxon>
        <taxon>Nitrospiria</taxon>
        <taxon>Nitrospirales</taxon>
        <taxon>Nitrospiraceae</taxon>
        <taxon>Nitrospira</taxon>
    </lineage>
</organism>
<gene>
    <name evidence="1" type="ORF">NITLEN_30288</name>
</gene>
<reference evidence="2" key="1">
    <citation type="submission" date="2018-04" db="EMBL/GenBank/DDBJ databases">
        <authorList>
            <person name="Lucker S."/>
            <person name="Sakoula D."/>
        </authorList>
    </citation>
    <scope>NUCLEOTIDE SEQUENCE [LARGE SCALE GENOMIC DNA]</scope>
</reference>
<sequence length="169" mass="18753">MRPGRRLPCDKFQRDAVDAVTESGRLRTVIEEMALVAAAAGTVHFGAGHEELRVGARLHHLRVDRLPEAGPAGAAVELLFRRIGGEIATRAVIDARGVILMQRTRKRPFRIFVAQHLIGRSRQLLLPFFVGFRHFDNRGDLNLGRHRASPLSLQRGNVMVSGITKLILA</sequence>
<dbReference type="Proteomes" id="UP000248168">
    <property type="component" value="Unassembled WGS sequence"/>
</dbReference>
<dbReference type="EMBL" id="OUNR01000016">
    <property type="protein sequence ID" value="SPP65374.1"/>
    <property type="molecule type" value="Genomic_DNA"/>
</dbReference>
<evidence type="ECO:0000313" key="2">
    <source>
        <dbReference type="Proteomes" id="UP000248168"/>
    </source>
</evidence>
<accession>A0A330L6P4</accession>
<proteinExistence type="predicted"/>
<protein>
    <submittedName>
        <fullName evidence="1">Uncharacterized protein</fullName>
    </submittedName>
</protein>
<evidence type="ECO:0000313" key="1">
    <source>
        <dbReference type="EMBL" id="SPP65374.1"/>
    </source>
</evidence>
<dbReference type="InParanoid" id="A0A330L6P4"/>
<dbReference type="AlphaFoldDB" id="A0A330L6P4"/>
<keyword evidence="2" id="KW-1185">Reference proteome</keyword>